<dbReference type="PANTHER" id="PTHR43172:SF1">
    <property type="entry name" value="ADENYLOSUCCINATE LYASE"/>
    <property type="match status" value="1"/>
</dbReference>
<evidence type="ECO:0000256" key="9">
    <source>
        <dbReference type="ARBA" id="ARBA00030717"/>
    </source>
</evidence>
<dbReference type="GO" id="GO:0004018">
    <property type="term" value="F:N6-(1,2-dicarboxyethyl)AMP AMP-lyase (fumarate-forming) activity"/>
    <property type="evidence" value="ECO:0007669"/>
    <property type="project" value="UniProtKB-UniRule"/>
</dbReference>
<dbReference type="UniPathway" id="UPA00074">
    <property type="reaction ID" value="UER00132"/>
</dbReference>
<evidence type="ECO:0000256" key="8">
    <source>
        <dbReference type="ARBA" id="ARBA00024477"/>
    </source>
</evidence>
<dbReference type="InterPro" id="IPR008948">
    <property type="entry name" value="L-Aspartase-like"/>
</dbReference>
<dbReference type="SMART" id="SM00998">
    <property type="entry name" value="ADSL_C"/>
    <property type="match status" value="1"/>
</dbReference>
<evidence type="ECO:0000256" key="5">
    <source>
        <dbReference type="ARBA" id="ARBA00017058"/>
    </source>
</evidence>
<evidence type="ECO:0000256" key="12">
    <source>
        <dbReference type="RuleBase" id="RU361172"/>
    </source>
</evidence>
<name>A0A235BZ54_UNCW3</name>
<dbReference type="InterPro" id="IPR000362">
    <property type="entry name" value="Fumarate_lyase_fam"/>
</dbReference>
<keyword evidence="7 12" id="KW-0456">Lyase</keyword>
<evidence type="ECO:0000313" key="15">
    <source>
        <dbReference type="Proteomes" id="UP000215215"/>
    </source>
</evidence>
<dbReference type="GO" id="GO:0070626">
    <property type="term" value="F:(S)-2-(5-amino-1-(5-phospho-D-ribosyl)imidazole-4-carboxamido) succinate lyase (fumarate-forming) activity"/>
    <property type="evidence" value="ECO:0007669"/>
    <property type="project" value="TreeGrafter"/>
</dbReference>
<dbReference type="SUPFAM" id="SSF48557">
    <property type="entry name" value="L-aspartase-like"/>
    <property type="match status" value="1"/>
</dbReference>
<dbReference type="InterPro" id="IPR024083">
    <property type="entry name" value="Fumarase/histidase_N"/>
</dbReference>
<dbReference type="PANTHER" id="PTHR43172">
    <property type="entry name" value="ADENYLOSUCCINATE LYASE"/>
    <property type="match status" value="1"/>
</dbReference>
<dbReference type="Gene3D" id="1.20.200.10">
    <property type="entry name" value="Fumarase/aspartase (Central domain)"/>
    <property type="match status" value="1"/>
</dbReference>
<dbReference type="AlphaFoldDB" id="A0A235BZ54"/>
<evidence type="ECO:0000259" key="13">
    <source>
        <dbReference type="SMART" id="SM00998"/>
    </source>
</evidence>
<comment type="catalytic activity">
    <reaction evidence="8">
        <text>(2S)-2-[5-amino-1-(5-phospho-beta-D-ribosyl)imidazole-4-carboxamido]succinate = 5-amino-1-(5-phospho-beta-D-ribosyl)imidazole-4-carboxamide + fumarate</text>
        <dbReference type="Rhea" id="RHEA:23920"/>
        <dbReference type="ChEBI" id="CHEBI:29806"/>
        <dbReference type="ChEBI" id="CHEBI:58443"/>
        <dbReference type="ChEBI" id="CHEBI:58475"/>
        <dbReference type="EC" id="4.3.2.2"/>
    </reaction>
    <physiologicalReaction direction="left-to-right" evidence="8">
        <dbReference type="Rhea" id="RHEA:23921"/>
    </physiologicalReaction>
</comment>
<evidence type="ECO:0000313" key="14">
    <source>
        <dbReference type="EMBL" id="OYD17492.1"/>
    </source>
</evidence>
<feature type="domain" description="Adenylosuccinate lyase C-terminal" evidence="13">
    <location>
        <begin position="349"/>
        <end position="429"/>
    </location>
</feature>
<dbReference type="Gene3D" id="1.10.275.10">
    <property type="entry name" value="Fumarase/aspartase (N-terminal domain)"/>
    <property type="match status" value="1"/>
</dbReference>
<evidence type="ECO:0000256" key="10">
    <source>
        <dbReference type="ARBA" id="ARBA00049115"/>
    </source>
</evidence>
<evidence type="ECO:0000256" key="3">
    <source>
        <dbReference type="ARBA" id="ARBA00008273"/>
    </source>
</evidence>
<sequence length="430" mass="49135">MIDRYSLKGMKGIWSREEKYKKWLLVELAVIEARGVLGEIPSDVYEEIRKRASFDAREIEKLETSLRHDLLAFVKNVQGYIGDYAGYFHYGLTSYDVEDPALSLLIQDASDILIGDIKSLVSVLRKRAREFKDTIMVGRTHGVHAEPITFGFKLCVWMDEMERNLERMRMVKEELRVGKISGACGTYPILSPEVEKTALERLGLKQAPVSTQVLQRDRHAHYLSVLAIVASSLEYFATQIRLMQQTERGEVREPFVTGQRGSSAMPHKQNPVLSERICGLARVVRSNALTAMENIALWDERDISHSSVERIIIPDSTILLDYMLNEFKYIGENLEVSGKRMYENLEMTGGVVFSQRVRLALIEKGMLPDDAYTIVQSAAFRSGDEHRSFRDILMKEEKIRKYLSSEEIDACLDNGRILENISRILERCGI</sequence>
<proteinExistence type="inferred from homology"/>
<protein>
    <recommendedName>
        <fullName evidence="5 11">Adenylosuccinate lyase</fullName>
        <shortName evidence="12">ASL</shortName>
        <ecNumber evidence="4 11">4.3.2.2</ecNumber>
    </recommendedName>
    <alternativeName>
        <fullName evidence="9 12">Adenylosuccinase</fullName>
    </alternativeName>
</protein>
<evidence type="ECO:0000256" key="2">
    <source>
        <dbReference type="ARBA" id="ARBA00004734"/>
    </source>
</evidence>
<accession>A0A235BZ54</accession>
<dbReference type="PROSITE" id="PS00163">
    <property type="entry name" value="FUMARATE_LYASES"/>
    <property type="match status" value="1"/>
</dbReference>
<dbReference type="InterPro" id="IPR019468">
    <property type="entry name" value="AdenyloSucc_lyase_C"/>
</dbReference>
<dbReference type="GO" id="GO:0005829">
    <property type="term" value="C:cytosol"/>
    <property type="evidence" value="ECO:0007669"/>
    <property type="project" value="TreeGrafter"/>
</dbReference>
<evidence type="ECO:0000256" key="6">
    <source>
        <dbReference type="ARBA" id="ARBA00022755"/>
    </source>
</evidence>
<dbReference type="EMBL" id="NOZQ01000014">
    <property type="protein sequence ID" value="OYD17492.1"/>
    <property type="molecule type" value="Genomic_DNA"/>
</dbReference>
<dbReference type="PRINTS" id="PR00149">
    <property type="entry name" value="FUMRATELYASE"/>
</dbReference>
<comment type="pathway">
    <text evidence="2 12">Purine metabolism; AMP biosynthesis via de novo pathway; AMP from IMP: step 2/2.</text>
</comment>
<reference evidence="14 15" key="1">
    <citation type="submission" date="2017-07" db="EMBL/GenBank/DDBJ databases">
        <title>Recovery of genomes from metagenomes via a dereplication, aggregation, and scoring strategy.</title>
        <authorList>
            <person name="Sieber C.M."/>
            <person name="Probst A.J."/>
            <person name="Sharrar A."/>
            <person name="Thomas B.C."/>
            <person name="Hess M."/>
            <person name="Tringe S.G."/>
            <person name="Banfield J.F."/>
        </authorList>
    </citation>
    <scope>NUCLEOTIDE SEQUENCE [LARGE SCALE GENOMIC DNA]</scope>
    <source>
        <strain evidence="14">JGI_Cruoil_03_44_89</strain>
    </source>
</reference>
<dbReference type="Pfam" id="PF10397">
    <property type="entry name" value="ADSL_C"/>
    <property type="match status" value="1"/>
</dbReference>
<dbReference type="InterPro" id="IPR020557">
    <property type="entry name" value="Fumarate_lyase_CS"/>
</dbReference>
<evidence type="ECO:0000256" key="7">
    <source>
        <dbReference type="ARBA" id="ARBA00023239"/>
    </source>
</evidence>
<dbReference type="InterPro" id="IPR022761">
    <property type="entry name" value="Fumarate_lyase_N"/>
</dbReference>
<gene>
    <name evidence="14" type="ORF">CH333_00815</name>
</gene>
<evidence type="ECO:0000256" key="4">
    <source>
        <dbReference type="ARBA" id="ARBA00012339"/>
    </source>
</evidence>
<dbReference type="GO" id="GO:0044208">
    <property type="term" value="P:'de novo' AMP biosynthetic process"/>
    <property type="evidence" value="ECO:0007669"/>
    <property type="project" value="UniProtKB-UniPathway"/>
</dbReference>
<dbReference type="InterPro" id="IPR004769">
    <property type="entry name" value="Pur_lyase"/>
</dbReference>
<comment type="catalytic activity">
    <reaction evidence="10">
        <text>N(6)-(1,2-dicarboxyethyl)-AMP = fumarate + AMP</text>
        <dbReference type="Rhea" id="RHEA:16853"/>
        <dbReference type="ChEBI" id="CHEBI:29806"/>
        <dbReference type="ChEBI" id="CHEBI:57567"/>
        <dbReference type="ChEBI" id="CHEBI:456215"/>
        <dbReference type="EC" id="4.3.2.2"/>
    </reaction>
    <physiologicalReaction direction="left-to-right" evidence="10">
        <dbReference type="Rhea" id="RHEA:16854"/>
    </physiologicalReaction>
</comment>
<comment type="similarity">
    <text evidence="3 12">Belongs to the lyase 1 family. Adenylosuccinate lyase subfamily.</text>
</comment>
<dbReference type="GO" id="GO:0006189">
    <property type="term" value="P:'de novo' IMP biosynthetic process"/>
    <property type="evidence" value="ECO:0007669"/>
    <property type="project" value="UniProtKB-UniPathway"/>
</dbReference>
<comment type="caution">
    <text evidence="14">The sequence shown here is derived from an EMBL/GenBank/DDBJ whole genome shotgun (WGS) entry which is preliminary data.</text>
</comment>
<dbReference type="NCBIfam" id="TIGR00928">
    <property type="entry name" value="purB"/>
    <property type="match status" value="1"/>
</dbReference>
<dbReference type="EC" id="4.3.2.2" evidence="4 11"/>
<dbReference type="PRINTS" id="PR00145">
    <property type="entry name" value="ARGSUCLYASE"/>
</dbReference>
<dbReference type="UniPathway" id="UPA00075">
    <property type="reaction ID" value="UER00336"/>
</dbReference>
<evidence type="ECO:0000256" key="11">
    <source>
        <dbReference type="NCBIfam" id="TIGR00928"/>
    </source>
</evidence>
<dbReference type="FunFam" id="1.20.200.10:FF:000008">
    <property type="entry name" value="Adenylosuccinate lyase"/>
    <property type="match status" value="1"/>
</dbReference>
<comment type="pathway">
    <text evidence="1 12">Purine metabolism; IMP biosynthesis via de novo pathway; 5-amino-1-(5-phospho-D-ribosyl)imidazole-4-carboxamide from 5-amino-1-(5-phospho-D-ribosyl)imidazole-4-carboxylate: step 2/2.</text>
</comment>
<dbReference type="Proteomes" id="UP000215215">
    <property type="component" value="Unassembled WGS sequence"/>
</dbReference>
<evidence type="ECO:0000256" key="1">
    <source>
        <dbReference type="ARBA" id="ARBA00004706"/>
    </source>
</evidence>
<dbReference type="CDD" id="cd01360">
    <property type="entry name" value="Adenylsuccinate_lyase_1"/>
    <property type="match status" value="1"/>
</dbReference>
<organism evidence="14 15">
    <name type="scientific">candidate division WOR-3 bacterium JGI_Cruoil_03_44_89</name>
    <dbReference type="NCBI Taxonomy" id="1973748"/>
    <lineage>
        <taxon>Bacteria</taxon>
        <taxon>Bacteria division WOR-3</taxon>
    </lineage>
</organism>
<dbReference type="Pfam" id="PF00206">
    <property type="entry name" value="Lyase_1"/>
    <property type="match status" value="1"/>
</dbReference>
<dbReference type="Gene3D" id="1.10.40.30">
    <property type="entry name" value="Fumarase/aspartase (C-terminal domain)"/>
    <property type="match status" value="1"/>
</dbReference>
<keyword evidence="6 12" id="KW-0658">Purine biosynthesis</keyword>